<evidence type="ECO:0000256" key="11">
    <source>
        <dbReference type="SAM" id="MobiDB-lite"/>
    </source>
</evidence>
<feature type="region of interest" description="Disordered" evidence="11">
    <location>
        <begin position="159"/>
        <end position="477"/>
    </location>
</feature>
<dbReference type="InterPro" id="IPR008851">
    <property type="entry name" value="TFIIF-alpha"/>
</dbReference>
<dbReference type="FunFam" id="1.10.10.10:FF:000290">
    <property type="entry name" value="General transcription factor IIF subunit 1"/>
    <property type="match status" value="1"/>
</dbReference>
<evidence type="ECO:0000256" key="10">
    <source>
        <dbReference type="RuleBase" id="RU366044"/>
    </source>
</evidence>
<dbReference type="FunCoup" id="F7DTA0">
    <property type="interactions" value="3211"/>
</dbReference>
<organism evidence="12 13">
    <name type="scientific">Equus caballus</name>
    <name type="common">Horse</name>
    <dbReference type="NCBI Taxonomy" id="9796"/>
    <lineage>
        <taxon>Eukaryota</taxon>
        <taxon>Metazoa</taxon>
        <taxon>Chordata</taxon>
        <taxon>Craniata</taxon>
        <taxon>Vertebrata</taxon>
        <taxon>Euteleostomi</taxon>
        <taxon>Mammalia</taxon>
        <taxon>Eutheria</taxon>
        <taxon>Laurasiatheria</taxon>
        <taxon>Perissodactyla</taxon>
        <taxon>Equidae</taxon>
        <taxon>Equus</taxon>
    </lineage>
</organism>
<dbReference type="Proteomes" id="UP000002281">
    <property type="component" value="Chromosome 7"/>
</dbReference>
<evidence type="ECO:0000256" key="1">
    <source>
        <dbReference type="ARBA" id="ARBA00004123"/>
    </source>
</evidence>
<evidence type="ECO:0000256" key="9">
    <source>
        <dbReference type="ARBA" id="ARBA00065442"/>
    </source>
</evidence>
<dbReference type="GO" id="GO:0003677">
    <property type="term" value="F:DNA binding"/>
    <property type="evidence" value="ECO:0007669"/>
    <property type="project" value="UniProtKB-KW"/>
</dbReference>
<feature type="compositionally biased region" description="Acidic residues" evidence="11">
    <location>
        <begin position="224"/>
        <end position="239"/>
    </location>
</feature>
<keyword evidence="13" id="KW-1185">Reference proteome</keyword>
<dbReference type="Ensembl" id="ENSECAT00000000324.4">
    <property type="protein sequence ID" value="ENSECAP00000000251.4"/>
    <property type="gene ID" value="ENSECAG00000000246.4"/>
</dbReference>
<dbReference type="STRING" id="9796.ENSECAP00000000251"/>
<feature type="compositionally biased region" description="Acidic residues" evidence="11">
    <location>
        <begin position="317"/>
        <end position="339"/>
    </location>
</feature>
<dbReference type="PANTHER" id="PTHR13011:SF0">
    <property type="entry name" value="GENERAL TRANSCRIPTION FACTOR IIF SUBUNIT 1"/>
    <property type="match status" value="1"/>
</dbReference>
<feature type="compositionally biased region" description="Basic residues" evidence="11">
    <location>
        <begin position="246"/>
        <end position="265"/>
    </location>
</feature>
<evidence type="ECO:0000313" key="12">
    <source>
        <dbReference type="Ensembl" id="ENSECAP00000000251.4"/>
    </source>
</evidence>
<dbReference type="SUPFAM" id="SSF50916">
    <property type="entry name" value="Rap30/74 interaction domains"/>
    <property type="match status" value="2"/>
</dbReference>
<dbReference type="PaxDb" id="9796-ENSECAP00000000251"/>
<dbReference type="GO" id="GO:0006367">
    <property type="term" value="P:transcription initiation at RNA polymerase II promoter"/>
    <property type="evidence" value="ECO:0000318"/>
    <property type="project" value="GO_Central"/>
</dbReference>
<dbReference type="GO" id="GO:0019903">
    <property type="term" value="F:protein phosphatase binding"/>
    <property type="evidence" value="ECO:0007669"/>
    <property type="project" value="Ensembl"/>
</dbReference>
<dbReference type="GeneTree" id="ENSGT00440000038032"/>
<evidence type="ECO:0000256" key="4">
    <source>
        <dbReference type="ARBA" id="ARBA00023015"/>
    </source>
</evidence>
<feature type="compositionally biased region" description="Acidic residues" evidence="11">
    <location>
        <begin position="269"/>
        <end position="284"/>
    </location>
</feature>
<comment type="function">
    <text evidence="8 10">TFIIF is a general transcription initiation factor that binds to RNA polymerase II and helps to recruit it to the initiation complex in collaboration with TFIIB. It promotes transcription elongation.</text>
</comment>
<dbReference type="InterPro" id="IPR036388">
    <property type="entry name" value="WH-like_DNA-bd_sf"/>
</dbReference>
<evidence type="ECO:0000313" key="13">
    <source>
        <dbReference type="Proteomes" id="UP000002281"/>
    </source>
</evidence>
<feature type="compositionally biased region" description="Polar residues" evidence="11">
    <location>
        <begin position="406"/>
        <end position="415"/>
    </location>
</feature>
<gene>
    <name evidence="12 14" type="primary">GTF2F1</name>
</gene>
<evidence type="ECO:0000256" key="3">
    <source>
        <dbReference type="ARBA" id="ARBA00022553"/>
    </source>
</evidence>
<dbReference type="InterPro" id="IPR011039">
    <property type="entry name" value="TFIIF_interaction"/>
</dbReference>
<feature type="compositionally biased region" description="Acidic residues" evidence="11">
    <location>
        <begin position="357"/>
        <end position="369"/>
    </location>
</feature>
<dbReference type="GO" id="GO:0009615">
    <property type="term" value="P:response to virus"/>
    <property type="evidence" value="ECO:0007669"/>
    <property type="project" value="Ensembl"/>
</dbReference>
<proteinExistence type="inferred from homology"/>
<reference evidence="12" key="2">
    <citation type="submission" date="2025-08" db="UniProtKB">
        <authorList>
            <consortium name="Ensembl"/>
        </authorList>
    </citation>
    <scope>IDENTIFICATION</scope>
    <source>
        <strain evidence="12">Thoroughbred</strain>
    </source>
</reference>
<comment type="similarity">
    <text evidence="2 10">Belongs to the TFIIF alpha subunit family.</text>
</comment>
<dbReference type="GO" id="GO:0005669">
    <property type="term" value="C:transcription factor TFIID complex"/>
    <property type="evidence" value="ECO:0007669"/>
    <property type="project" value="Ensembl"/>
</dbReference>
<reference evidence="12 13" key="1">
    <citation type="journal article" date="2009" name="Science">
        <title>Genome sequence, comparative analysis, and population genetics of the domestic horse.</title>
        <authorList>
            <consortium name="Broad Institute Genome Sequencing Platform"/>
            <consortium name="Broad Institute Whole Genome Assembly Team"/>
            <person name="Wade C.M."/>
            <person name="Giulotto E."/>
            <person name="Sigurdsson S."/>
            <person name="Zoli M."/>
            <person name="Gnerre S."/>
            <person name="Imsland F."/>
            <person name="Lear T.L."/>
            <person name="Adelson D.L."/>
            <person name="Bailey E."/>
            <person name="Bellone R.R."/>
            <person name="Bloecker H."/>
            <person name="Distl O."/>
            <person name="Edgar R.C."/>
            <person name="Garber M."/>
            <person name="Leeb T."/>
            <person name="Mauceli E."/>
            <person name="MacLeod J.N."/>
            <person name="Penedo M.C.T."/>
            <person name="Raison J.M."/>
            <person name="Sharpe T."/>
            <person name="Vogel J."/>
            <person name="Andersson L."/>
            <person name="Antczak D.F."/>
            <person name="Biagi T."/>
            <person name="Binns M.M."/>
            <person name="Chowdhary B.P."/>
            <person name="Coleman S.J."/>
            <person name="Della Valle G."/>
            <person name="Fryc S."/>
            <person name="Guerin G."/>
            <person name="Hasegawa T."/>
            <person name="Hill E.W."/>
            <person name="Jurka J."/>
            <person name="Kiialainen A."/>
            <person name="Lindgren G."/>
            <person name="Liu J."/>
            <person name="Magnani E."/>
            <person name="Mickelson J.R."/>
            <person name="Murray J."/>
            <person name="Nergadze S.G."/>
            <person name="Onofrio R."/>
            <person name="Pedroni S."/>
            <person name="Piras M.F."/>
            <person name="Raudsepp T."/>
            <person name="Rocchi M."/>
            <person name="Roeed K.H."/>
            <person name="Ryder O.A."/>
            <person name="Searle S."/>
            <person name="Skow L."/>
            <person name="Swinburne J.E."/>
            <person name="Syvaenen A.C."/>
            <person name="Tozaki T."/>
            <person name="Valberg S.J."/>
            <person name="Vaudin M."/>
            <person name="White J.R."/>
            <person name="Zody M.C."/>
            <person name="Lander E.S."/>
            <person name="Lindblad-Toh K."/>
        </authorList>
    </citation>
    <scope>NUCLEOTIDE SEQUENCE [LARGE SCALE GENOMIC DNA]</scope>
    <source>
        <strain evidence="12 13">Thoroughbred</strain>
    </source>
</reference>
<evidence type="ECO:0000313" key="14">
    <source>
        <dbReference type="VGNC" id="VGNC:18637"/>
    </source>
</evidence>
<name>F7DTA0_HORSE</name>
<keyword evidence="7 10" id="KW-0539">Nucleus</keyword>
<dbReference type="SUPFAM" id="SSF46785">
    <property type="entry name" value="Winged helix' DNA-binding domain"/>
    <property type="match status" value="1"/>
</dbReference>
<dbReference type="GO" id="GO:0032968">
    <property type="term" value="P:positive regulation of transcription elongation by RNA polymerase II"/>
    <property type="evidence" value="ECO:0007669"/>
    <property type="project" value="InterPro"/>
</dbReference>
<dbReference type="GO" id="GO:0001096">
    <property type="term" value="F:TFIIF-class transcription factor complex binding"/>
    <property type="evidence" value="ECO:0000318"/>
    <property type="project" value="GO_Central"/>
</dbReference>
<dbReference type="CDD" id="cd00240">
    <property type="entry name" value="TFIIFa"/>
    <property type="match status" value="1"/>
</dbReference>
<dbReference type="GO" id="GO:0006368">
    <property type="term" value="P:transcription elongation by RNA polymerase II"/>
    <property type="evidence" value="ECO:0007669"/>
    <property type="project" value="Ensembl"/>
</dbReference>
<dbReference type="PANTHER" id="PTHR13011">
    <property type="entry name" value="TFIIF-ALPHA"/>
    <property type="match status" value="1"/>
</dbReference>
<dbReference type="VGNC" id="VGNC:18637">
    <property type="gene designation" value="GTF2F1"/>
</dbReference>
<dbReference type="HOGENOM" id="CLU_027572_2_0_1"/>
<dbReference type="Bgee" id="ENSECAG00000000246">
    <property type="expression patterns" value="Expressed in synovial membrane of synovial joint and 23 other cell types or tissues"/>
</dbReference>
<protein>
    <recommendedName>
        <fullName evidence="10">Transcription initiation factor IIF subunit alpha</fullName>
    </recommendedName>
</protein>
<evidence type="ECO:0000256" key="8">
    <source>
        <dbReference type="ARBA" id="ARBA00025232"/>
    </source>
</evidence>
<comment type="subcellular location">
    <subcellularLocation>
        <location evidence="1 10">Nucleus</location>
    </subcellularLocation>
</comment>
<dbReference type="Pfam" id="PF05793">
    <property type="entry name" value="TFIIF_alpha"/>
    <property type="match status" value="1"/>
</dbReference>
<sequence length="531" mass="59742">MAALGPGNQNVTEYVVRVPKNTTKKYNIMAFNAADKVNFATWNQARLERDLSNKKIYQEEEMPESGAGSEFNRKLREEARRKKYGIVLKEFRPEDQPWLLRVNGKSGRKFKGIKKGGVTENTSYYIFTQCPDGAFEAFPVHNWYNFTPLARHRTLTAEEAEEEWERRPVVSPRAPAPAHRRNKVLNHFSIMQQRRLKDQDQDEEGEQKERRGHKKASELRIHDLEDDLEMSSDDSEASGEEGGRAPKAKKKAPPGKAGRKKKKKKGSDDEAFEDSDDGDFEGQEVDYMSDGSSSSQDELEGKPKVPQQEEGPKGVDEQSESSEESEEEKPPEEDKEEEEEKKAPTPQEKKRRKDSSDESDSSEESDIDSEASSALFMAKKKTPPKRERKPSGGSSRGNSRPGTPSTESANTSSTLRAAATKLEQGKRTSETPTAKRLRLDAGPQSLSGKSTPQPQSGKSTPSSGDVQVTEDAVRRYLTRKPMTTKDLLKKFQTKKTGLSSEQTVNVLAQILKRLNPERKMISDKMHFSLKE</sequence>
<dbReference type="GO" id="GO:0005674">
    <property type="term" value="C:transcription factor TFIIF complex"/>
    <property type="evidence" value="ECO:0000318"/>
    <property type="project" value="GO_Central"/>
</dbReference>
<dbReference type="InterPro" id="IPR036390">
    <property type="entry name" value="WH_DNA-bd_sf"/>
</dbReference>
<dbReference type="GO" id="GO:1990841">
    <property type="term" value="F:promoter-specific chromatin binding"/>
    <property type="evidence" value="ECO:0007669"/>
    <property type="project" value="Ensembl"/>
</dbReference>
<dbReference type="Gene3D" id="1.10.10.10">
    <property type="entry name" value="Winged helix-like DNA-binding domain superfamily/Winged helix DNA-binding domain"/>
    <property type="match status" value="1"/>
</dbReference>
<keyword evidence="5 10" id="KW-0238">DNA-binding</keyword>
<keyword evidence="6 10" id="KW-0804">Transcription</keyword>
<dbReference type="GO" id="GO:0016251">
    <property type="term" value="F:RNA polymerase II general transcription initiation factor activity"/>
    <property type="evidence" value="ECO:0000318"/>
    <property type="project" value="GO_Central"/>
</dbReference>
<evidence type="ECO:0000256" key="6">
    <source>
        <dbReference type="ARBA" id="ARBA00023163"/>
    </source>
</evidence>
<dbReference type="InParanoid" id="F7DTA0"/>
<comment type="subunit">
    <text evidence="9">Heterodimer of an alpha and a beta subunit. Interacts with GTF2F2, CTDP1, TAF6/TAFII80 and URI1. Interacts with GTF2B (via C-terminus and preferentially via acetylated form); this interaction prevents binding of GTF2B to GTF2F2. Part of TBP-based Pol II pre-initiation complex (PIC), in which Pol II core assembles with general transcription factors and other specific initiation factors including GTF2E1, GTF2E2, GTF2F1, GTF2F2, TCEA1, ERCC2, ERCC3, GTF2H2, GTF2H3, GTF2H4, GTF2H5, GTF2A1, GTF2A2, GTF2B and TBP; this large multi-subunit PIC complex mediates DNA unwinding and targets Pol II core to the transcription start site where the first phosphodiester bond forms.</text>
</comment>
<dbReference type="GO" id="GO:0030054">
    <property type="term" value="C:cell junction"/>
    <property type="evidence" value="ECO:0007669"/>
    <property type="project" value="Ensembl"/>
</dbReference>
<keyword evidence="3" id="KW-0597">Phosphoprotein</keyword>
<evidence type="ECO:0000256" key="2">
    <source>
        <dbReference type="ARBA" id="ARBA00005249"/>
    </source>
</evidence>
<dbReference type="GO" id="GO:0019904">
    <property type="term" value="F:protein domain specific binding"/>
    <property type="evidence" value="ECO:0007669"/>
    <property type="project" value="Ensembl"/>
</dbReference>
<dbReference type="GO" id="GO:0019211">
    <property type="term" value="F:phosphatase activator activity"/>
    <property type="evidence" value="ECO:0007669"/>
    <property type="project" value="Ensembl"/>
</dbReference>
<reference evidence="12" key="3">
    <citation type="submission" date="2025-09" db="UniProtKB">
        <authorList>
            <consortium name="Ensembl"/>
        </authorList>
    </citation>
    <scope>IDENTIFICATION</scope>
    <source>
        <strain evidence="12">Thoroughbred</strain>
    </source>
</reference>
<feature type="compositionally biased region" description="Polar residues" evidence="11">
    <location>
        <begin position="444"/>
        <end position="466"/>
    </location>
</feature>
<evidence type="ECO:0000256" key="5">
    <source>
        <dbReference type="ARBA" id="ARBA00023125"/>
    </source>
</evidence>
<feature type="compositionally biased region" description="Basic residues" evidence="11">
    <location>
        <begin position="378"/>
        <end position="388"/>
    </location>
</feature>
<keyword evidence="4 10" id="KW-0805">Transcription regulation</keyword>
<accession>F7DTA0</accession>
<dbReference type="AlphaFoldDB" id="F7DTA0"/>
<feature type="compositionally biased region" description="Low complexity" evidence="11">
    <location>
        <begin position="391"/>
        <end position="405"/>
    </location>
</feature>
<evidence type="ECO:0000256" key="7">
    <source>
        <dbReference type="ARBA" id="ARBA00023242"/>
    </source>
</evidence>